<feature type="transmembrane region" description="Helical" evidence="1">
    <location>
        <begin position="101"/>
        <end position="124"/>
    </location>
</feature>
<feature type="transmembrane region" description="Helical" evidence="1">
    <location>
        <begin position="251"/>
        <end position="270"/>
    </location>
</feature>
<dbReference type="SUPFAM" id="SSF103481">
    <property type="entry name" value="Multidrug resistance efflux transporter EmrE"/>
    <property type="match status" value="2"/>
</dbReference>
<dbReference type="Gene3D" id="1.10.3730.20">
    <property type="match status" value="1"/>
</dbReference>
<evidence type="ECO:0000313" key="4">
    <source>
        <dbReference type="Proteomes" id="UP000001784"/>
    </source>
</evidence>
<feature type="transmembrane region" description="Helical" evidence="1">
    <location>
        <begin position="188"/>
        <end position="209"/>
    </location>
</feature>
<feature type="transmembrane region" description="Helical" evidence="1">
    <location>
        <begin position="12"/>
        <end position="32"/>
    </location>
</feature>
<dbReference type="eggNOG" id="COG0697">
    <property type="taxonomic scope" value="Bacteria"/>
</dbReference>
<evidence type="ECO:0000259" key="2">
    <source>
        <dbReference type="Pfam" id="PF00892"/>
    </source>
</evidence>
<feature type="transmembrane region" description="Helical" evidence="1">
    <location>
        <begin position="157"/>
        <end position="176"/>
    </location>
</feature>
<dbReference type="GO" id="GO:0016020">
    <property type="term" value="C:membrane"/>
    <property type="evidence" value="ECO:0007669"/>
    <property type="project" value="InterPro"/>
</dbReference>
<dbReference type="RefSeq" id="WP_011698854.1">
    <property type="nucleotide sequence ID" value="NC_008554.1"/>
</dbReference>
<dbReference type="HOGENOM" id="CLU_033863_9_1_7"/>
<dbReference type="InterPro" id="IPR037185">
    <property type="entry name" value="EmrE-like"/>
</dbReference>
<evidence type="ECO:0000313" key="3">
    <source>
        <dbReference type="EMBL" id="ABK17684.1"/>
    </source>
</evidence>
<sequence>MDQGAAVIPRRGYLYVIAAALLWAVSGVSGKFLFQRGVTPMELVQLRVTLASGLLFAWFLLSHRERLRIARRDILYFFILGAVGMATLQFTYFYAISKINVAVAILLEYLAPAFIAIYSVVFAGERLTRPTLAALGGSLAGCYLAVGAYNFDLLAMNWKGIVVGIISAISYAWYAVHGEHGMRRYDPWTVLFYALLFAGVCWNIVLPPLSAFRYTYSSVEWAWILYIGVFGTAIPFGLYSKGISLIRATRASVTATLEPIAAGFVSFFFLDERLQPLQIAGGVLVIVSILLLQMRKEYDDNTAALIRARRGDLDT</sequence>
<keyword evidence="1" id="KW-1133">Transmembrane helix</keyword>
<dbReference type="EMBL" id="CP000478">
    <property type="protein sequence ID" value="ABK17684.1"/>
    <property type="molecule type" value="Genomic_DNA"/>
</dbReference>
<dbReference type="OrthoDB" id="9810818at2"/>
<evidence type="ECO:0000256" key="1">
    <source>
        <dbReference type="SAM" id="Phobius"/>
    </source>
</evidence>
<feature type="transmembrane region" description="Helical" evidence="1">
    <location>
        <begin position="74"/>
        <end position="95"/>
    </location>
</feature>
<dbReference type="InParanoid" id="A0LJT2"/>
<dbReference type="PANTHER" id="PTHR22911:SF79">
    <property type="entry name" value="MOBA-LIKE NTP TRANSFERASE DOMAIN-CONTAINING PROTEIN"/>
    <property type="match status" value="1"/>
</dbReference>
<dbReference type="Proteomes" id="UP000001784">
    <property type="component" value="Chromosome"/>
</dbReference>
<dbReference type="STRING" id="335543.Sfum_2001"/>
<dbReference type="AlphaFoldDB" id="A0LJT2"/>
<keyword evidence="1" id="KW-0812">Transmembrane</keyword>
<feature type="domain" description="EamA" evidence="2">
    <location>
        <begin position="11"/>
        <end position="146"/>
    </location>
</feature>
<keyword evidence="4" id="KW-1185">Reference proteome</keyword>
<feature type="transmembrane region" description="Helical" evidence="1">
    <location>
        <begin position="276"/>
        <end position="292"/>
    </location>
</feature>
<feature type="transmembrane region" description="Helical" evidence="1">
    <location>
        <begin position="44"/>
        <end position="62"/>
    </location>
</feature>
<dbReference type="FunCoup" id="A0LJT2">
    <property type="interactions" value="62"/>
</dbReference>
<dbReference type="InterPro" id="IPR000620">
    <property type="entry name" value="EamA_dom"/>
</dbReference>
<feature type="transmembrane region" description="Helical" evidence="1">
    <location>
        <begin position="221"/>
        <end position="239"/>
    </location>
</feature>
<feature type="transmembrane region" description="Helical" evidence="1">
    <location>
        <begin position="131"/>
        <end position="151"/>
    </location>
</feature>
<name>A0LJT2_SYNFM</name>
<dbReference type="Pfam" id="PF00892">
    <property type="entry name" value="EamA"/>
    <property type="match status" value="2"/>
</dbReference>
<keyword evidence="1" id="KW-0472">Membrane</keyword>
<protein>
    <recommendedName>
        <fullName evidence="2">EamA domain-containing protein</fullName>
    </recommendedName>
</protein>
<accession>A0LJT2</accession>
<reference evidence="3 4" key="1">
    <citation type="submission" date="2006-10" db="EMBL/GenBank/DDBJ databases">
        <title>Complete sequence of Syntrophobacter fumaroxidans MPOB.</title>
        <authorList>
            <consortium name="US DOE Joint Genome Institute"/>
            <person name="Copeland A."/>
            <person name="Lucas S."/>
            <person name="Lapidus A."/>
            <person name="Barry K."/>
            <person name="Detter J.C."/>
            <person name="Glavina del Rio T."/>
            <person name="Hammon N."/>
            <person name="Israni S."/>
            <person name="Pitluck S."/>
            <person name="Goltsman E.G."/>
            <person name="Martinez M."/>
            <person name="Schmutz J."/>
            <person name="Larimer F."/>
            <person name="Land M."/>
            <person name="Hauser L."/>
            <person name="Kyrpides N."/>
            <person name="Kim E."/>
            <person name="Boone D.R."/>
            <person name="Brockman F."/>
            <person name="Culley D."/>
            <person name="Ferry J."/>
            <person name="Gunsalus R."/>
            <person name="McInerney M.J."/>
            <person name="Morrison M."/>
            <person name="Plugge C."/>
            <person name="Rohlin L."/>
            <person name="Scholten J."/>
            <person name="Sieber J."/>
            <person name="Stams A.J.M."/>
            <person name="Worm P."/>
            <person name="Henstra A.M."/>
            <person name="Richardson P."/>
        </authorList>
    </citation>
    <scope>NUCLEOTIDE SEQUENCE [LARGE SCALE GENOMIC DNA]</scope>
    <source>
        <strain evidence="4">DSM 10017 / MPOB</strain>
    </source>
</reference>
<gene>
    <name evidence="3" type="ordered locus">Sfum_2001</name>
</gene>
<feature type="domain" description="EamA" evidence="2">
    <location>
        <begin position="159"/>
        <end position="292"/>
    </location>
</feature>
<dbReference type="PANTHER" id="PTHR22911">
    <property type="entry name" value="ACYL-MALONYL CONDENSING ENZYME-RELATED"/>
    <property type="match status" value="1"/>
</dbReference>
<proteinExistence type="predicted"/>
<organism evidence="3 4">
    <name type="scientific">Syntrophobacter fumaroxidans (strain DSM 10017 / MPOB)</name>
    <dbReference type="NCBI Taxonomy" id="335543"/>
    <lineage>
        <taxon>Bacteria</taxon>
        <taxon>Pseudomonadati</taxon>
        <taxon>Thermodesulfobacteriota</taxon>
        <taxon>Syntrophobacteria</taxon>
        <taxon>Syntrophobacterales</taxon>
        <taxon>Syntrophobacteraceae</taxon>
        <taxon>Syntrophobacter</taxon>
    </lineage>
</organism>
<dbReference type="KEGG" id="sfu:Sfum_2001"/>